<evidence type="ECO:0000313" key="1">
    <source>
        <dbReference type="EMBL" id="KNZ44017.1"/>
    </source>
</evidence>
<comment type="caution">
    <text evidence="1">The sequence shown here is derived from an EMBL/GenBank/DDBJ whole genome shotgun (WGS) entry which is preliminary data.</text>
</comment>
<reference evidence="1 2" key="1">
    <citation type="submission" date="2015-08" db="EMBL/GenBank/DDBJ databases">
        <title>Next Generation Sequencing and Analysis of the Genome of Puccinia sorghi L Schw, the Causal Agent of Maize Common Rust.</title>
        <authorList>
            <person name="Rochi L."/>
            <person name="Burguener G."/>
            <person name="Darino M."/>
            <person name="Turjanski A."/>
            <person name="Kreff E."/>
            <person name="Dieguez M.J."/>
            <person name="Sacco F."/>
        </authorList>
    </citation>
    <scope>NUCLEOTIDE SEQUENCE [LARGE SCALE GENOMIC DNA]</scope>
    <source>
        <strain evidence="1 2">RO10H11247</strain>
    </source>
</reference>
<proteinExistence type="predicted"/>
<name>A0A0L6U6R1_9BASI</name>
<protein>
    <submittedName>
        <fullName evidence="1">Uncharacterized protein</fullName>
    </submittedName>
</protein>
<evidence type="ECO:0000313" key="2">
    <source>
        <dbReference type="Proteomes" id="UP000037035"/>
    </source>
</evidence>
<gene>
    <name evidence="1" type="ORF">VP01_959g3</name>
</gene>
<dbReference type="EMBL" id="LAVV01015269">
    <property type="protein sequence ID" value="KNZ44017.1"/>
    <property type="molecule type" value="Genomic_DNA"/>
</dbReference>
<dbReference type="AlphaFoldDB" id="A0A0L6U6R1"/>
<dbReference type="VEuPathDB" id="FungiDB:VP01_959g3"/>
<accession>A0A0L6U6R1</accession>
<keyword evidence="2" id="KW-1185">Reference proteome</keyword>
<dbReference type="Proteomes" id="UP000037035">
    <property type="component" value="Unassembled WGS sequence"/>
</dbReference>
<sequence length="456" mass="51257">MKHYINPDLNLCLEQLSSKVHLIWPQLQHIRPIPNALTAGIASTLKDLYMELKAFNVGMSSDAFLVFLLQASIIASNSVFKGDFKQQIELGLQWQEHKGMENCPMFASLIHLFNIFQQQYLLGSHSSSPVPSNDQLAISLQQILQPMILMLQISLPTLMRMIGKNFGTIVETIYSHLPSGFQVNLLSIPNLNNHRTSLLPPTINNKRTNTTHNTHNPAGMANGEVRLPFPPASDCKSKSMHLKSTDFPITHLFLIPAHLMGSPDLSYSFINFLPSSLAKVLNAKATLILIEALGKVNTCVNCNNYSDTFKITVPDRNNMFDFIFEVNQNFLYLQKSHYLRGLWKEFPNYVWKQGSLTKDKLQLLHLHHHFGHASLHHICWLVHNNLGHGLPTPVAPGKLSFLACEISKSTKFNPLSSTSCPAGWLDITNVDLIDAFQVESIKGRKYLLIMCNIATV</sequence>
<organism evidence="1 2">
    <name type="scientific">Puccinia sorghi</name>
    <dbReference type="NCBI Taxonomy" id="27349"/>
    <lineage>
        <taxon>Eukaryota</taxon>
        <taxon>Fungi</taxon>
        <taxon>Dikarya</taxon>
        <taxon>Basidiomycota</taxon>
        <taxon>Pucciniomycotina</taxon>
        <taxon>Pucciniomycetes</taxon>
        <taxon>Pucciniales</taxon>
        <taxon>Pucciniaceae</taxon>
        <taxon>Puccinia</taxon>
    </lineage>
</organism>